<organism evidence="3 4">
    <name type="scientific">Gordonia alkaliphila</name>
    <dbReference type="NCBI Taxonomy" id="1053547"/>
    <lineage>
        <taxon>Bacteria</taxon>
        <taxon>Bacillati</taxon>
        <taxon>Actinomycetota</taxon>
        <taxon>Actinomycetes</taxon>
        <taxon>Mycobacteriales</taxon>
        <taxon>Gordoniaceae</taxon>
        <taxon>Gordonia</taxon>
    </lineage>
</organism>
<dbReference type="PRINTS" id="PR00080">
    <property type="entry name" value="SDRFAMILY"/>
</dbReference>
<dbReference type="EMBL" id="BAABIE010000008">
    <property type="protein sequence ID" value="GAA4749299.1"/>
    <property type="molecule type" value="Genomic_DNA"/>
</dbReference>
<dbReference type="NCBIfam" id="NF005873">
    <property type="entry name" value="PRK07814.1"/>
    <property type="match status" value="1"/>
</dbReference>
<comment type="caution">
    <text evidence="3">The sequence shown here is derived from an EMBL/GenBank/DDBJ whole genome shotgun (WGS) entry which is preliminary data.</text>
</comment>
<evidence type="ECO:0000256" key="2">
    <source>
        <dbReference type="ARBA" id="ARBA00023002"/>
    </source>
</evidence>
<dbReference type="Pfam" id="PF13561">
    <property type="entry name" value="adh_short_C2"/>
    <property type="match status" value="1"/>
</dbReference>
<dbReference type="PRINTS" id="PR00081">
    <property type="entry name" value="GDHRDH"/>
</dbReference>
<gene>
    <name evidence="3" type="ORF">GCM10023217_19450</name>
</gene>
<dbReference type="PANTHER" id="PTHR43639">
    <property type="entry name" value="OXIDOREDUCTASE, SHORT-CHAIN DEHYDROGENASE/REDUCTASE FAMILY (AFU_ORTHOLOGUE AFUA_5G02870)"/>
    <property type="match status" value="1"/>
</dbReference>
<sequence>MTELFRLDDRVAIVTGAGRGLGAAIAQGLAEAGADVVISARTAEDLETVRAAVEAVGRRAVAVPLNLATDDPGQLVEAAITEFGRLDIVVNNVGGAMPKPFLNTSVRELIGSFSFNVGTAHGLLLAAVPHLLRSDSASIINITSSIGRLADRGYLTYGTVKAALTHYTELAAQDLSPRIRVNGIAPGAIATSALEIVAANDDLRVPIEAATPLRRLGRPEDIAAAAVYLASPAAAYVTGTIVDVDGGLAAPNFRLPIPDLTQE</sequence>
<evidence type="ECO:0000313" key="3">
    <source>
        <dbReference type="EMBL" id="GAA4749299.1"/>
    </source>
</evidence>
<dbReference type="CDD" id="cd05233">
    <property type="entry name" value="SDR_c"/>
    <property type="match status" value="1"/>
</dbReference>
<keyword evidence="2" id="KW-0560">Oxidoreductase</keyword>
<keyword evidence="4" id="KW-1185">Reference proteome</keyword>
<dbReference type="RefSeq" id="WP_246996053.1">
    <property type="nucleotide sequence ID" value="NZ_BAABIE010000008.1"/>
</dbReference>
<dbReference type="InterPro" id="IPR036291">
    <property type="entry name" value="NAD(P)-bd_dom_sf"/>
</dbReference>
<dbReference type="InterPro" id="IPR002347">
    <property type="entry name" value="SDR_fam"/>
</dbReference>
<comment type="similarity">
    <text evidence="1">Belongs to the short-chain dehydrogenases/reductases (SDR) family.</text>
</comment>
<dbReference type="SUPFAM" id="SSF51735">
    <property type="entry name" value="NAD(P)-binding Rossmann-fold domains"/>
    <property type="match status" value="1"/>
</dbReference>
<proteinExistence type="inferred from homology"/>
<dbReference type="Gene3D" id="3.40.50.720">
    <property type="entry name" value="NAD(P)-binding Rossmann-like Domain"/>
    <property type="match status" value="1"/>
</dbReference>
<accession>A0ABP8Z8F4</accession>
<evidence type="ECO:0000313" key="4">
    <source>
        <dbReference type="Proteomes" id="UP001500822"/>
    </source>
</evidence>
<evidence type="ECO:0000256" key="1">
    <source>
        <dbReference type="ARBA" id="ARBA00006484"/>
    </source>
</evidence>
<protein>
    <submittedName>
        <fullName evidence="3">SDR family oxidoreductase</fullName>
    </submittedName>
</protein>
<dbReference type="PANTHER" id="PTHR43639:SF1">
    <property type="entry name" value="SHORT-CHAIN DEHYDROGENASE_REDUCTASE FAMILY PROTEIN"/>
    <property type="match status" value="1"/>
</dbReference>
<reference evidence="4" key="1">
    <citation type="journal article" date="2019" name="Int. J. Syst. Evol. Microbiol.">
        <title>The Global Catalogue of Microorganisms (GCM) 10K type strain sequencing project: providing services to taxonomists for standard genome sequencing and annotation.</title>
        <authorList>
            <consortium name="The Broad Institute Genomics Platform"/>
            <consortium name="The Broad Institute Genome Sequencing Center for Infectious Disease"/>
            <person name="Wu L."/>
            <person name="Ma J."/>
        </authorList>
    </citation>
    <scope>NUCLEOTIDE SEQUENCE [LARGE SCALE GENOMIC DNA]</scope>
    <source>
        <strain evidence="4">JCM 18077</strain>
    </source>
</reference>
<dbReference type="Proteomes" id="UP001500822">
    <property type="component" value="Unassembled WGS sequence"/>
</dbReference>
<name>A0ABP8Z8F4_9ACTN</name>